<dbReference type="EMBL" id="GISG01053351">
    <property type="protein sequence ID" value="MBA4625755.1"/>
    <property type="molecule type" value="Transcribed_RNA"/>
</dbReference>
<dbReference type="AlphaFoldDB" id="A0A7C8YSM4"/>
<reference evidence="1" key="1">
    <citation type="journal article" date="2013" name="J. Plant Res.">
        <title>Effect of fungi and light on seed germination of three Opuntia species from semiarid lands of central Mexico.</title>
        <authorList>
            <person name="Delgado-Sanchez P."/>
            <person name="Jimenez-Bremont J.F."/>
            <person name="Guerrero-Gonzalez Mde L."/>
            <person name="Flores J."/>
        </authorList>
    </citation>
    <scope>NUCLEOTIDE SEQUENCE</scope>
    <source>
        <tissue evidence="1">Cladode</tissue>
    </source>
</reference>
<sequence length="157" mass="17306">MVKLTHAHIVTSSTTWAARSRHPPPMNNPYDVAGRLGYTSWRYSFLAKRAVKMIPHEPQPPWSWKASKGSSYLNFSARRLHEIRTTADTTPHMQAAHGSTTEHPAVMAANPPSRPLHTSVTFQCPASNLFPNKVVRAAVAPARVVVTAVRPTALHCP</sequence>
<organism evidence="1">
    <name type="scientific">Opuntia streptacantha</name>
    <name type="common">Prickly pear cactus</name>
    <name type="synonym">Opuntia cardona</name>
    <dbReference type="NCBI Taxonomy" id="393608"/>
    <lineage>
        <taxon>Eukaryota</taxon>
        <taxon>Viridiplantae</taxon>
        <taxon>Streptophyta</taxon>
        <taxon>Embryophyta</taxon>
        <taxon>Tracheophyta</taxon>
        <taxon>Spermatophyta</taxon>
        <taxon>Magnoliopsida</taxon>
        <taxon>eudicotyledons</taxon>
        <taxon>Gunneridae</taxon>
        <taxon>Pentapetalae</taxon>
        <taxon>Caryophyllales</taxon>
        <taxon>Cactineae</taxon>
        <taxon>Cactaceae</taxon>
        <taxon>Opuntioideae</taxon>
        <taxon>Opuntia</taxon>
    </lineage>
</organism>
<dbReference type="EMBL" id="GISG01053352">
    <property type="protein sequence ID" value="MBA4625756.1"/>
    <property type="molecule type" value="Transcribed_RNA"/>
</dbReference>
<evidence type="ECO:0000313" key="1">
    <source>
        <dbReference type="EMBL" id="MBA4625756.1"/>
    </source>
</evidence>
<reference evidence="1" key="2">
    <citation type="submission" date="2020-07" db="EMBL/GenBank/DDBJ databases">
        <authorList>
            <person name="Vera ALvarez R."/>
            <person name="Arias-Moreno D.M."/>
            <person name="Jimenez-Jacinto V."/>
            <person name="Jimenez-Bremont J.F."/>
            <person name="Swaminathan K."/>
            <person name="Moose S.P."/>
            <person name="Guerrero-Gonzalez M.L."/>
            <person name="Marino-Ramirez L."/>
            <person name="Landsman D."/>
            <person name="Rodriguez-Kessler M."/>
            <person name="Delgado-Sanchez P."/>
        </authorList>
    </citation>
    <scope>NUCLEOTIDE SEQUENCE</scope>
    <source>
        <tissue evidence="1">Cladode</tissue>
    </source>
</reference>
<dbReference type="EMBL" id="GISG01053350">
    <property type="protein sequence ID" value="MBA4625754.1"/>
    <property type="molecule type" value="Transcribed_RNA"/>
</dbReference>
<name>A0A7C8YSM4_OPUST</name>
<protein>
    <submittedName>
        <fullName evidence="1">Uncharacterized protein</fullName>
    </submittedName>
</protein>
<accession>A0A7C8YSM4</accession>
<proteinExistence type="predicted"/>